<dbReference type="AlphaFoldDB" id="A0A0E4FWW3"/>
<organism evidence="1 2">
    <name type="scientific">Bradyrhizobium diazoefficiens</name>
    <dbReference type="NCBI Taxonomy" id="1355477"/>
    <lineage>
        <taxon>Bacteria</taxon>
        <taxon>Pseudomonadati</taxon>
        <taxon>Pseudomonadota</taxon>
        <taxon>Alphaproteobacteria</taxon>
        <taxon>Hyphomicrobiales</taxon>
        <taxon>Nitrobacteraceae</taxon>
        <taxon>Bradyrhizobium</taxon>
    </lineage>
</organism>
<evidence type="ECO:0000313" key="1">
    <source>
        <dbReference type="EMBL" id="BAR56041.1"/>
    </source>
</evidence>
<name>A0A0E4FWW3_9BRAD</name>
<evidence type="ECO:0000313" key="2">
    <source>
        <dbReference type="Proteomes" id="UP000063308"/>
    </source>
</evidence>
<sequence>MTWARACSSNRIFRIPPGKKNRSPMHVEAEQAKGYMVAWVIDRADAGATR</sequence>
<proteinExistence type="predicted"/>
<dbReference type="EMBL" id="AP014685">
    <property type="protein sequence ID" value="BAR56041.1"/>
    <property type="molecule type" value="Genomic_DNA"/>
</dbReference>
<reference evidence="1 2" key="1">
    <citation type="submission" date="2014-11" db="EMBL/GenBank/DDBJ databases">
        <title>Symbiosis island explosion on the genome of extra-slow-growing strains of soybean bradyrhizobia with massive insertion sequences.</title>
        <authorList>
            <person name="Iida T."/>
            <person name="Minamisawa K."/>
        </authorList>
    </citation>
    <scope>NUCLEOTIDE SEQUENCE [LARGE SCALE GENOMIC DNA]</scope>
    <source>
        <strain evidence="1 2">NK6</strain>
    </source>
</reference>
<protein>
    <submittedName>
        <fullName evidence="1">Uncharacterized protein</fullName>
    </submittedName>
</protein>
<dbReference type="Proteomes" id="UP000063308">
    <property type="component" value="Chromosome"/>
</dbReference>
<accession>A0A0E4FWW3</accession>
<gene>
    <name evidence="1" type="ORF">NK6_2860</name>
</gene>